<dbReference type="PROSITE" id="PS50846">
    <property type="entry name" value="HMA_2"/>
    <property type="match status" value="1"/>
</dbReference>
<reference evidence="3 6" key="1">
    <citation type="submission" date="2019-11" db="EMBL/GenBank/DDBJ databases">
        <title>Whole-genome sequencing of Allorhizobium vitis.</title>
        <authorList>
            <person name="Gan H.M."/>
            <person name="Savka M.A."/>
        </authorList>
    </citation>
    <scope>NUCLEOTIDE SEQUENCE [LARGE SCALE GENOMIC DNA]</scope>
    <source>
        <strain evidence="3 6">AB4</strain>
    </source>
</reference>
<protein>
    <submittedName>
        <fullName evidence="5">Copper chaperone</fullName>
    </submittedName>
</protein>
<keyword evidence="1" id="KW-0479">Metal-binding</keyword>
<gene>
    <name evidence="3" type="ORF">BBI04_022720</name>
    <name evidence="5" type="ORF">GOZ88_23535</name>
    <name evidence="4" type="ORF">GOZ95_24620</name>
</gene>
<dbReference type="AlphaFoldDB" id="A0A1S2DZQ6"/>
<dbReference type="SUPFAM" id="SSF55008">
    <property type="entry name" value="HMA, heavy metal-associated domain"/>
    <property type="match status" value="1"/>
</dbReference>
<reference evidence="7 8" key="2">
    <citation type="submission" date="2019-12" db="EMBL/GenBank/DDBJ databases">
        <title>Whole-genome sequencing of Allorhizobium vitis.</title>
        <authorList>
            <person name="Gan H.M."/>
            <person name="Szegedi E."/>
            <person name="Burr T."/>
            <person name="Savka M.A."/>
        </authorList>
    </citation>
    <scope>NUCLEOTIDE SEQUENCE [LARGE SCALE GENOMIC DNA]</scope>
    <source>
        <strain evidence="5 8">CG415</strain>
        <strain evidence="4 7">CG989</strain>
    </source>
</reference>
<name>A0A1S2DZQ6_AGRVI</name>
<proteinExistence type="predicted"/>
<dbReference type="EMBL" id="WPHU01000012">
    <property type="protein sequence ID" value="MVA59084.1"/>
    <property type="molecule type" value="Genomic_DNA"/>
</dbReference>
<dbReference type="GO" id="GO:0046872">
    <property type="term" value="F:metal ion binding"/>
    <property type="evidence" value="ECO:0007669"/>
    <property type="project" value="UniProtKB-KW"/>
</dbReference>
<comment type="caution">
    <text evidence="5">The sequence shown here is derived from an EMBL/GenBank/DDBJ whole genome shotgun (WGS) entry which is preliminary data.</text>
</comment>
<dbReference type="PROSITE" id="PS01047">
    <property type="entry name" value="HMA_1"/>
    <property type="match status" value="1"/>
</dbReference>
<evidence type="ECO:0000259" key="2">
    <source>
        <dbReference type="PROSITE" id="PS50846"/>
    </source>
</evidence>
<dbReference type="OrthoDB" id="9801832at2"/>
<dbReference type="Proteomes" id="UP000436692">
    <property type="component" value="Unassembled WGS sequence"/>
</dbReference>
<dbReference type="Gene3D" id="3.30.70.100">
    <property type="match status" value="1"/>
</dbReference>
<dbReference type="CDD" id="cd00371">
    <property type="entry name" value="HMA"/>
    <property type="match status" value="1"/>
</dbReference>
<evidence type="ECO:0000313" key="7">
    <source>
        <dbReference type="Proteomes" id="UP000436692"/>
    </source>
</evidence>
<dbReference type="EMBL" id="MBEV02000017">
    <property type="protein sequence ID" value="MUP07609.1"/>
    <property type="molecule type" value="Genomic_DNA"/>
</dbReference>
<dbReference type="InterPro" id="IPR006121">
    <property type="entry name" value="HMA_dom"/>
</dbReference>
<dbReference type="Proteomes" id="UP000440716">
    <property type="component" value="Unassembled WGS sequence"/>
</dbReference>
<feature type="domain" description="HMA" evidence="2">
    <location>
        <begin position="1"/>
        <end position="63"/>
    </location>
</feature>
<dbReference type="InterPro" id="IPR036163">
    <property type="entry name" value="HMA_dom_sf"/>
</dbReference>
<organism evidence="5 8">
    <name type="scientific">Agrobacterium vitis</name>
    <name type="common">Rhizobium vitis</name>
    <dbReference type="NCBI Taxonomy" id="373"/>
    <lineage>
        <taxon>Bacteria</taxon>
        <taxon>Pseudomonadati</taxon>
        <taxon>Pseudomonadota</taxon>
        <taxon>Alphaproteobacteria</taxon>
        <taxon>Hyphomicrobiales</taxon>
        <taxon>Rhizobiaceae</taxon>
        <taxon>Rhizobium/Agrobacterium group</taxon>
        <taxon>Agrobacterium</taxon>
    </lineage>
</organism>
<accession>A0A1S2DZQ6</accession>
<dbReference type="RefSeq" id="WP_070149918.1">
    <property type="nucleotide sequence ID" value="NZ_JABAEJ010000018.1"/>
</dbReference>
<evidence type="ECO:0000256" key="1">
    <source>
        <dbReference type="ARBA" id="ARBA00022723"/>
    </source>
</evidence>
<sequence>MYHLNIPDMTCGHCVSTVEKAVKTVDPSASVAVDLSTKTVSIESQMASEAFIASIASAGYGASFKKSCCSHVA</sequence>
<dbReference type="InterPro" id="IPR017969">
    <property type="entry name" value="Heavy-metal-associated_CS"/>
</dbReference>
<dbReference type="Pfam" id="PF00403">
    <property type="entry name" value="HMA"/>
    <property type="match status" value="1"/>
</dbReference>
<evidence type="ECO:0000313" key="8">
    <source>
        <dbReference type="Proteomes" id="UP000440716"/>
    </source>
</evidence>
<evidence type="ECO:0000313" key="5">
    <source>
        <dbReference type="EMBL" id="MVA59084.1"/>
    </source>
</evidence>
<evidence type="ECO:0000313" key="4">
    <source>
        <dbReference type="EMBL" id="MUZ60616.1"/>
    </source>
</evidence>
<dbReference type="EMBL" id="WPHM01000018">
    <property type="protein sequence ID" value="MUZ60616.1"/>
    <property type="molecule type" value="Genomic_DNA"/>
</dbReference>
<dbReference type="Proteomes" id="UP000175993">
    <property type="component" value="Unassembled WGS sequence"/>
</dbReference>
<evidence type="ECO:0000313" key="3">
    <source>
        <dbReference type="EMBL" id="MUP07609.1"/>
    </source>
</evidence>
<evidence type="ECO:0000313" key="6">
    <source>
        <dbReference type="Proteomes" id="UP000175993"/>
    </source>
</evidence>